<sequence>MSTFTAFLNHRQVASGPRERIAEYVLRLSPREQGSVLIFADETGRVTDFDFSSPESGAPRGVGRPKLGVQAREVTLLPRHWEWLGQQSGGASASLRRLVDEARAKGRTLRDRQDAAYRFMQALCGDMAGYEEALRAVYRSDASGLSTHMQDWPEDVQAYVLGLLAERSPASEGLTCQ</sequence>
<dbReference type="InterPro" id="IPR018715">
    <property type="entry name" value="DUF2239"/>
</dbReference>
<gene>
    <name evidence="1" type="ORF">GGR13_000081</name>
</gene>
<organism evidence="1 2">
    <name type="scientific">Brevundimonas variabilis</name>
    <dbReference type="NCBI Taxonomy" id="74312"/>
    <lineage>
        <taxon>Bacteria</taxon>
        <taxon>Pseudomonadati</taxon>
        <taxon>Pseudomonadota</taxon>
        <taxon>Alphaproteobacteria</taxon>
        <taxon>Caulobacterales</taxon>
        <taxon>Caulobacteraceae</taxon>
        <taxon>Brevundimonas</taxon>
    </lineage>
</organism>
<evidence type="ECO:0008006" key="3">
    <source>
        <dbReference type="Google" id="ProtNLM"/>
    </source>
</evidence>
<evidence type="ECO:0000313" key="1">
    <source>
        <dbReference type="EMBL" id="MBB5744509.1"/>
    </source>
</evidence>
<evidence type="ECO:0000313" key="2">
    <source>
        <dbReference type="Proteomes" id="UP000545037"/>
    </source>
</evidence>
<dbReference type="AlphaFoldDB" id="A0A7W9FEM9"/>
<protein>
    <recommendedName>
        <fullName evidence="3">DUF2239 domain-containing protein</fullName>
    </recommendedName>
</protein>
<accession>A0A7W9FEM9</accession>
<dbReference type="RefSeq" id="WP_183211493.1">
    <property type="nucleotide sequence ID" value="NZ_JACHOR010000001.1"/>
</dbReference>
<comment type="caution">
    <text evidence="1">The sequence shown here is derived from an EMBL/GenBank/DDBJ whole genome shotgun (WGS) entry which is preliminary data.</text>
</comment>
<name>A0A7W9FEM9_9CAUL</name>
<reference evidence="1 2" key="1">
    <citation type="submission" date="2020-08" db="EMBL/GenBank/DDBJ databases">
        <title>Genomic Encyclopedia of Type Strains, Phase IV (KMG-IV): sequencing the most valuable type-strain genomes for metagenomic binning, comparative biology and taxonomic classification.</title>
        <authorList>
            <person name="Goeker M."/>
        </authorList>
    </citation>
    <scope>NUCLEOTIDE SEQUENCE [LARGE SCALE GENOMIC DNA]</scope>
    <source>
        <strain evidence="1 2">DSM 4737</strain>
    </source>
</reference>
<keyword evidence="2" id="KW-1185">Reference proteome</keyword>
<dbReference type="Proteomes" id="UP000545037">
    <property type="component" value="Unassembled WGS sequence"/>
</dbReference>
<proteinExistence type="predicted"/>
<dbReference type="EMBL" id="JACHOR010000001">
    <property type="protein sequence ID" value="MBB5744509.1"/>
    <property type="molecule type" value="Genomic_DNA"/>
</dbReference>
<dbReference type="Pfam" id="PF09998">
    <property type="entry name" value="DUF2239"/>
    <property type="match status" value="1"/>
</dbReference>